<dbReference type="AlphaFoldDB" id="A0A1L9V986"/>
<dbReference type="VEuPathDB" id="FungiDB:ASPGLDRAFT_1502670"/>
<proteinExistence type="predicted"/>
<dbReference type="OrthoDB" id="4509585at2759"/>
<gene>
    <name evidence="2" type="ORF">ASPGLDRAFT_1502670</name>
</gene>
<keyword evidence="3" id="KW-1185">Reference proteome</keyword>
<protein>
    <submittedName>
        <fullName evidence="2">Uncharacterized protein</fullName>
    </submittedName>
</protein>
<name>A0A1L9V986_ASPGL</name>
<reference evidence="3" key="1">
    <citation type="journal article" date="2017" name="Genome Biol.">
        <title>Comparative genomics reveals high biological diversity and specific adaptations in the industrially and medically important fungal genus Aspergillus.</title>
        <authorList>
            <person name="de Vries R.P."/>
            <person name="Riley R."/>
            <person name="Wiebenga A."/>
            <person name="Aguilar-Osorio G."/>
            <person name="Amillis S."/>
            <person name="Uchima C.A."/>
            <person name="Anderluh G."/>
            <person name="Asadollahi M."/>
            <person name="Askin M."/>
            <person name="Barry K."/>
            <person name="Battaglia E."/>
            <person name="Bayram O."/>
            <person name="Benocci T."/>
            <person name="Braus-Stromeyer S.A."/>
            <person name="Caldana C."/>
            <person name="Canovas D."/>
            <person name="Cerqueira G.C."/>
            <person name="Chen F."/>
            <person name="Chen W."/>
            <person name="Choi C."/>
            <person name="Clum A."/>
            <person name="Dos Santos R.A."/>
            <person name="Damasio A.R."/>
            <person name="Diallinas G."/>
            <person name="Emri T."/>
            <person name="Fekete E."/>
            <person name="Flipphi M."/>
            <person name="Freyberg S."/>
            <person name="Gallo A."/>
            <person name="Gournas C."/>
            <person name="Habgood R."/>
            <person name="Hainaut M."/>
            <person name="Harispe M.L."/>
            <person name="Henrissat B."/>
            <person name="Hilden K.S."/>
            <person name="Hope R."/>
            <person name="Hossain A."/>
            <person name="Karabika E."/>
            <person name="Karaffa L."/>
            <person name="Karanyi Z."/>
            <person name="Krasevec N."/>
            <person name="Kuo A."/>
            <person name="Kusch H."/>
            <person name="LaButti K."/>
            <person name="Lagendijk E.L."/>
            <person name="Lapidus A."/>
            <person name="Levasseur A."/>
            <person name="Lindquist E."/>
            <person name="Lipzen A."/>
            <person name="Logrieco A.F."/>
            <person name="MacCabe A."/>
            <person name="Maekelae M.R."/>
            <person name="Malavazi I."/>
            <person name="Melin P."/>
            <person name="Meyer V."/>
            <person name="Mielnichuk N."/>
            <person name="Miskei M."/>
            <person name="Molnar A.P."/>
            <person name="Mule G."/>
            <person name="Ngan C.Y."/>
            <person name="Orejas M."/>
            <person name="Orosz E."/>
            <person name="Ouedraogo J.P."/>
            <person name="Overkamp K.M."/>
            <person name="Park H.-S."/>
            <person name="Perrone G."/>
            <person name="Piumi F."/>
            <person name="Punt P.J."/>
            <person name="Ram A.F."/>
            <person name="Ramon A."/>
            <person name="Rauscher S."/>
            <person name="Record E."/>
            <person name="Riano-Pachon D.M."/>
            <person name="Robert V."/>
            <person name="Roehrig J."/>
            <person name="Ruller R."/>
            <person name="Salamov A."/>
            <person name="Salih N.S."/>
            <person name="Samson R.A."/>
            <person name="Sandor E."/>
            <person name="Sanguinetti M."/>
            <person name="Schuetze T."/>
            <person name="Sepcic K."/>
            <person name="Shelest E."/>
            <person name="Sherlock G."/>
            <person name="Sophianopoulou V."/>
            <person name="Squina F.M."/>
            <person name="Sun H."/>
            <person name="Susca A."/>
            <person name="Todd R.B."/>
            <person name="Tsang A."/>
            <person name="Unkles S.E."/>
            <person name="van de Wiele N."/>
            <person name="van Rossen-Uffink D."/>
            <person name="Oliveira J.V."/>
            <person name="Vesth T.C."/>
            <person name="Visser J."/>
            <person name="Yu J.-H."/>
            <person name="Zhou M."/>
            <person name="Andersen M.R."/>
            <person name="Archer D.B."/>
            <person name="Baker S.E."/>
            <person name="Benoit I."/>
            <person name="Brakhage A.A."/>
            <person name="Braus G.H."/>
            <person name="Fischer R."/>
            <person name="Frisvad J.C."/>
            <person name="Goldman G.H."/>
            <person name="Houbraken J."/>
            <person name="Oakley B."/>
            <person name="Pocsi I."/>
            <person name="Scazzocchio C."/>
            <person name="Seiboth B."/>
            <person name="vanKuyk P.A."/>
            <person name="Wortman J."/>
            <person name="Dyer P.S."/>
            <person name="Grigoriev I.V."/>
        </authorList>
    </citation>
    <scope>NUCLEOTIDE SEQUENCE [LARGE SCALE GENOMIC DNA]</scope>
    <source>
        <strain evidence="3">CBS 516.65</strain>
    </source>
</reference>
<dbReference type="EMBL" id="KV878911">
    <property type="protein sequence ID" value="OJJ80449.1"/>
    <property type="molecule type" value="Genomic_DNA"/>
</dbReference>
<dbReference type="GeneID" id="34458387"/>
<feature type="compositionally biased region" description="Polar residues" evidence="1">
    <location>
        <begin position="89"/>
        <end position="103"/>
    </location>
</feature>
<evidence type="ECO:0000313" key="2">
    <source>
        <dbReference type="EMBL" id="OJJ80449.1"/>
    </source>
</evidence>
<feature type="region of interest" description="Disordered" evidence="1">
    <location>
        <begin position="86"/>
        <end position="109"/>
    </location>
</feature>
<evidence type="ECO:0000313" key="3">
    <source>
        <dbReference type="Proteomes" id="UP000184300"/>
    </source>
</evidence>
<feature type="region of interest" description="Disordered" evidence="1">
    <location>
        <begin position="1"/>
        <end position="67"/>
    </location>
</feature>
<dbReference type="Proteomes" id="UP000184300">
    <property type="component" value="Unassembled WGS sequence"/>
</dbReference>
<accession>A0A1L9V986</accession>
<evidence type="ECO:0000256" key="1">
    <source>
        <dbReference type="SAM" id="MobiDB-lite"/>
    </source>
</evidence>
<organism evidence="2 3">
    <name type="scientific">Aspergillus glaucus CBS 516.65</name>
    <dbReference type="NCBI Taxonomy" id="1160497"/>
    <lineage>
        <taxon>Eukaryota</taxon>
        <taxon>Fungi</taxon>
        <taxon>Dikarya</taxon>
        <taxon>Ascomycota</taxon>
        <taxon>Pezizomycotina</taxon>
        <taxon>Eurotiomycetes</taxon>
        <taxon>Eurotiomycetidae</taxon>
        <taxon>Eurotiales</taxon>
        <taxon>Aspergillaceae</taxon>
        <taxon>Aspergillus</taxon>
        <taxon>Aspergillus subgen. Aspergillus</taxon>
    </lineage>
</organism>
<sequence length="146" mass="16336">MASFADKGAEALRRHTAVGSRFWPLPTEPGQRPLQHRSRDGLPGSSASNPDRVDQPTGQRNWQLDPSAAVAPKHLASCYFQLKKAHSCDGSTPHQQLNAASTTDTDKRHKYARQDIGDVKKTPIKPLLPLDRLPLLFFPHIRYSHR</sequence>
<dbReference type="RefSeq" id="XP_022397147.1">
    <property type="nucleotide sequence ID" value="XM_022542126.1"/>
</dbReference>